<feature type="binding site" evidence="6">
    <location>
        <position position="154"/>
    </location>
    <ligand>
        <name>Mg(2+)</name>
        <dbReference type="ChEBI" id="CHEBI:18420"/>
        <label>1</label>
    </ligand>
</feature>
<comment type="similarity">
    <text evidence="1">Belongs to the DNA repair enzymes AP/ExoA family.</text>
</comment>
<feature type="site" description="Transition state stabilizer" evidence="7">
    <location>
        <position position="156"/>
    </location>
</feature>
<feature type="binding site" evidence="6">
    <location>
        <position position="251"/>
    </location>
    <ligand>
        <name>Mg(2+)</name>
        <dbReference type="ChEBI" id="CHEBI:18420"/>
        <label>1</label>
    </ligand>
</feature>
<dbReference type="AlphaFoldDB" id="A0A1F7STD2"/>
<comment type="caution">
    <text evidence="9">The sequence shown here is derived from an EMBL/GenBank/DDBJ whole genome shotgun (WGS) entry which is preliminary data.</text>
</comment>
<evidence type="ECO:0000256" key="5">
    <source>
        <dbReference type="PIRSR" id="PIRSR604808-1"/>
    </source>
</evidence>
<feature type="site" description="Interaction with DNA substrate" evidence="7">
    <location>
        <position position="251"/>
    </location>
</feature>
<feature type="active site" evidence="5">
    <location>
        <position position="114"/>
    </location>
</feature>
<dbReference type="SUPFAM" id="SSF56219">
    <property type="entry name" value="DNase I-like"/>
    <property type="match status" value="1"/>
</dbReference>
<keyword evidence="2 6" id="KW-0479">Metal-binding</keyword>
<dbReference type="PANTHER" id="PTHR22748">
    <property type="entry name" value="AP ENDONUCLEASE"/>
    <property type="match status" value="1"/>
</dbReference>
<accession>A0A1F7STD2</accession>
<dbReference type="InterPro" id="IPR005135">
    <property type="entry name" value="Endo/exonuclease/phosphatase"/>
</dbReference>
<keyword evidence="4 6" id="KW-0460">Magnesium</keyword>
<evidence type="ECO:0000256" key="2">
    <source>
        <dbReference type="ARBA" id="ARBA00022723"/>
    </source>
</evidence>
<feature type="site" description="Important for catalytic activity" evidence="7">
    <location>
        <position position="225"/>
    </location>
</feature>
<organism evidence="9 10">
    <name type="scientific">Candidatus Shapirobacteria bacterium RIFOXYB1_FULL_38_38</name>
    <dbReference type="NCBI Taxonomy" id="1802151"/>
    <lineage>
        <taxon>Bacteria</taxon>
        <taxon>Candidatus Shapironibacteriota</taxon>
    </lineage>
</organism>
<dbReference type="FunFam" id="3.60.10.10:FF:000026">
    <property type="entry name" value="Exodeoxyribonuclease III"/>
    <property type="match status" value="1"/>
</dbReference>
<dbReference type="EMBL" id="MGDL01000023">
    <property type="protein sequence ID" value="OGL57050.1"/>
    <property type="molecule type" value="Genomic_DNA"/>
</dbReference>
<dbReference type="GO" id="GO:0003906">
    <property type="term" value="F:DNA-(apurinic or apyrimidinic site) endonuclease activity"/>
    <property type="evidence" value="ECO:0007669"/>
    <property type="project" value="TreeGrafter"/>
</dbReference>
<evidence type="ECO:0000313" key="10">
    <source>
        <dbReference type="Proteomes" id="UP000179812"/>
    </source>
</evidence>
<reference evidence="9 10" key="1">
    <citation type="journal article" date="2016" name="Nat. Commun.">
        <title>Thousands of microbial genomes shed light on interconnected biogeochemical processes in an aquifer system.</title>
        <authorList>
            <person name="Anantharaman K."/>
            <person name="Brown C.T."/>
            <person name="Hug L.A."/>
            <person name="Sharon I."/>
            <person name="Castelle C.J."/>
            <person name="Probst A.J."/>
            <person name="Thomas B.C."/>
            <person name="Singh A."/>
            <person name="Wilkins M.J."/>
            <person name="Karaoz U."/>
            <person name="Brodie E.L."/>
            <person name="Williams K.H."/>
            <person name="Hubbard S.S."/>
            <person name="Banfield J.F."/>
        </authorList>
    </citation>
    <scope>NUCLEOTIDE SEQUENCE [LARGE SCALE GENOMIC DNA]</scope>
</reference>
<dbReference type="Proteomes" id="UP000179812">
    <property type="component" value="Unassembled WGS sequence"/>
</dbReference>
<gene>
    <name evidence="9" type="ORF">A2367_01960</name>
</gene>
<evidence type="ECO:0000256" key="7">
    <source>
        <dbReference type="PIRSR" id="PIRSR604808-3"/>
    </source>
</evidence>
<dbReference type="PROSITE" id="PS51435">
    <property type="entry name" value="AP_NUCLEASE_F1_4"/>
    <property type="match status" value="1"/>
</dbReference>
<feature type="binding site" evidence="6">
    <location>
        <position position="39"/>
    </location>
    <ligand>
        <name>Mg(2+)</name>
        <dbReference type="ChEBI" id="CHEBI:18420"/>
        <label>1</label>
    </ligand>
</feature>
<dbReference type="GO" id="GO:0006284">
    <property type="term" value="P:base-excision repair"/>
    <property type="evidence" value="ECO:0007669"/>
    <property type="project" value="TreeGrafter"/>
</dbReference>
<dbReference type="Gene3D" id="3.60.10.10">
    <property type="entry name" value="Endonuclease/exonuclease/phosphatase"/>
    <property type="match status" value="1"/>
</dbReference>
<dbReference type="PANTHER" id="PTHR22748:SF6">
    <property type="entry name" value="DNA-(APURINIC OR APYRIMIDINIC SITE) ENDONUCLEASE"/>
    <property type="match status" value="1"/>
</dbReference>
<evidence type="ECO:0000259" key="8">
    <source>
        <dbReference type="Pfam" id="PF03372"/>
    </source>
</evidence>
<feature type="binding site" evidence="6">
    <location>
        <position position="11"/>
    </location>
    <ligand>
        <name>Mg(2+)</name>
        <dbReference type="ChEBI" id="CHEBI:18420"/>
        <label>1</label>
    </ligand>
</feature>
<feature type="binding site" evidence="6">
    <location>
        <position position="156"/>
    </location>
    <ligand>
        <name>Mg(2+)</name>
        <dbReference type="ChEBI" id="CHEBI:18420"/>
        <label>1</label>
    </ligand>
</feature>
<sequence>MSKRIKIISWNVNGIRATIKKGLWEFMKSDKAEIYCFQETKAKAEQVPNTFDVPTEYYSYFNSAEKAGYSGVATYTKIEPRIVINGIEEEDTYVDREGRILITKFDEFTLLNVYFPNGKKDKGRLLFKMHFYEFFLKYINNLRSNGEKVIFCGDVNTAHDEIDLARPDDNESISGFLPEEREWIDNLVDNGWIDTYRMINGDKVEYSWWSARSGARNRNVGWRIDYFFVDEAIKNLVKNAFIMTEVLGSDHCPIGIEVEI</sequence>
<evidence type="ECO:0000256" key="3">
    <source>
        <dbReference type="ARBA" id="ARBA00022801"/>
    </source>
</evidence>
<keyword evidence="6" id="KW-0464">Manganese</keyword>
<evidence type="ECO:0000256" key="6">
    <source>
        <dbReference type="PIRSR" id="PIRSR604808-2"/>
    </source>
</evidence>
<feature type="binding site" evidence="6">
    <location>
        <position position="250"/>
    </location>
    <ligand>
        <name>Mg(2+)</name>
        <dbReference type="ChEBI" id="CHEBI:18420"/>
        <label>1</label>
    </ligand>
</feature>
<evidence type="ECO:0000313" key="9">
    <source>
        <dbReference type="EMBL" id="OGL57050.1"/>
    </source>
</evidence>
<feature type="domain" description="Endonuclease/exonuclease/phosphatase" evidence="8">
    <location>
        <begin position="8"/>
        <end position="251"/>
    </location>
</feature>
<feature type="active site" description="Proton donor/acceptor" evidence="5">
    <location>
        <position position="154"/>
    </location>
</feature>
<dbReference type="GO" id="GO:0008081">
    <property type="term" value="F:phosphoric diester hydrolase activity"/>
    <property type="evidence" value="ECO:0007669"/>
    <property type="project" value="TreeGrafter"/>
</dbReference>
<dbReference type="GO" id="GO:0008311">
    <property type="term" value="F:double-stranded DNA 3'-5' DNA exonuclease activity"/>
    <property type="evidence" value="ECO:0007669"/>
    <property type="project" value="TreeGrafter"/>
</dbReference>
<evidence type="ECO:0000256" key="1">
    <source>
        <dbReference type="ARBA" id="ARBA00007092"/>
    </source>
</evidence>
<dbReference type="NCBIfam" id="TIGR00195">
    <property type="entry name" value="exoDNase_III"/>
    <property type="match status" value="1"/>
</dbReference>
<dbReference type="InterPro" id="IPR004808">
    <property type="entry name" value="AP_endonuc_1"/>
</dbReference>
<evidence type="ECO:0000256" key="4">
    <source>
        <dbReference type="ARBA" id="ARBA00022842"/>
    </source>
</evidence>
<keyword evidence="3" id="KW-0378">Hydrolase</keyword>
<dbReference type="GO" id="GO:0046872">
    <property type="term" value="F:metal ion binding"/>
    <property type="evidence" value="ECO:0007669"/>
    <property type="project" value="UniProtKB-KW"/>
</dbReference>
<protein>
    <submittedName>
        <fullName evidence="9">Exodeoxyribonuclease III</fullName>
    </submittedName>
</protein>
<proteinExistence type="inferred from homology"/>
<dbReference type="Pfam" id="PF03372">
    <property type="entry name" value="Exo_endo_phos"/>
    <property type="match status" value="1"/>
</dbReference>
<name>A0A1F7STD2_9BACT</name>
<dbReference type="NCBIfam" id="TIGR00633">
    <property type="entry name" value="xth"/>
    <property type="match status" value="1"/>
</dbReference>
<feature type="active site" description="Proton acceptor" evidence="5">
    <location>
        <position position="251"/>
    </location>
</feature>
<dbReference type="InterPro" id="IPR036691">
    <property type="entry name" value="Endo/exonu/phosph_ase_sf"/>
</dbReference>
<comment type="cofactor">
    <cofactor evidence="6">
        <name>Mg(2+)</name>
        <dbReference type="ChEBI" id="CHEBI:18420"/>
    </cofactor>
    <cofactor evidence="6">
        <name>Mn(2+)</name>
        <dbReference type="ChEBI" id="CHEBI:29035"/>
    </cofactor>
    <text evidence="6">Probably binds two magnesium or manganese ions per subunit.</text>
</comment>